<dbReference type="GO" id="GO:0005576">
    <property type="term" value="C:extracellular region"/>
    <property type="evidence" value="ECO:0007669"/>
    <property type="project" value="UniProtKB-SubCell"/>
</dbReference>
<dbReference type="Pfam" id="PF00700">
    <property type="entry name" value="Flagellin_C"/>
    <property type="match status" value="1"/>
</dbReference>
<dbReference type="SUPFAM" id="SSF64518">
    <property type="entry name" value="Phase 1 flagellin"/>
    <property type="match status" value="1"/>
</dbReference>
<dbReference type="Gene3D" id="1.20.1330.10">
    <property type="entry name" value="f41 fragment of flagellin, N-terminal domain"/>
    <property type="match status" value="1"/>
</dbReference>
<dbReference type="OrthoDB" id="9796789at2"/>
<dbReference type="Gene3D" id="6.10.10.10">
    <property type="entry name" value="Flagellar export chaperone, C-terminal domain"/>
    <property type="match status" value="1"/>
</dbReference>
<comment type="subcellular location">
    <subcellularLocation>
        <location evidence="3">Secreted</location>
    </subcellularLocation>
    <subcellularLocation>
        <location evidence="3">Bacterial flagellum</location>
    </subcellularLocation>
</comment>
<evidence type="ECO:0000256" key="2">
    <source>
        <dbReference type="ARBA" id="ARBA00023143"/>
    </source>
</evidence>
<organism evidence="6 7">
    <name type="scientific">Sphingomonas gellani</name>
    <dbReference type="NCBI Taxonomy" id="1166340"/>
    <lineage>
        <taxon>Bacteria</taxon>
        <taxon>Pseudomonadati</taxon>
        <taxon>Pseudomonadota</taxon>
        <taxon>Alphaproteobacteria</taxon>
        <taxon>Sphingomonadales</taxon>
        <taxon>Sphingomonadaceae</taxon>
        <taxon>Sphingomonas</taxon>
    </lineage>
</organism>
<dbReference type="InterPro" id="IPR001029">
    <property type="entry name" value="Flagellin_N"/>
</dbReference>
<protein>
    <recommendedName>
        <fullName evidence="3">Flagellin</fullName>
    </recommendedName>
</protein>
<evidence type="ECO:0000313" key="7">
    <source>
        <dbReference type="Proteomes" id="UP000199206"/>
    </source>
</evidence>
<keyword evidence="6" id="KW-0969">Cilium</keyword>
<comment type="similarity">
    <text evidence="1 3">Belongs to the bacterial flagellin family.</text>
</comment>
<proteinExistence type="inferred from homology"/>
<dbReference type="PRINTS" id="PR00207">
    <property type="entry name" value="FLAGELLIN"/>
</dbReference>
<comment type="function">
    <text evidence="3">Flagellin is the subunit protein which polymerizes to form the filaments of bacterial flagella.</text>
</comment>
<name>A0A1H8CJH9_9SPHN</name>
<feature type="domain" description="Flagellin N-terminal" evidence="4">
    <location>
        <begin position="4"/>
        <end position="140"/>
    </location>
</feature>
<dbReference type="GO" id="GO:0009288">
    <property type="term" value="C:bacterial-type flagellum"/>
    <property type="evidence" value="ECO:0007669"/>
    <property type="project" value="UniProtKB-SubCell"/>
</dbReference>
<dbReference type="RefSeq" id="WP_093665205.1">
    <property type="nucleotide sequence ID" value="NZ_FOCF01000003.1"/>
</dbReference>
<dbReference type="Pfam" id="PF00669">
    <property type="entry name" value="Flagellin_N"/>
    <property type="match status" value="1"/>
</dbReference>
<keyword evidence="3" id="KW-0964">Secreted</keyword>
<accession>A0A1H8CJH9</accession>
<dbReference type="EMBL" id="FOCF01000003">
    <property type="protein sequence ID" value="SEM95195.1"/>
    <property type="molecule type" value="Genomic_DNA"/>
</dbReference>
<keyword evidence="7" id="KW-1185">Reference proteome</keyword>
<reference evidence="7" key="1">
    <citation type="submission" date="2016-10" db="EMBL/GenBank/DDBJ databases">
        <authorList>
            <person name="Varghese N."/>
            <person name="Submissions S."/>
        </authorList>
    </citation>
    <scope>NUCLEOTIDE SEQUENCE [LARGE SCALE GENOMIC DNA]</scope>
    <source>
        <strain evidence="7">S6-262</strain>
    </source>
</reference>
<dbReference type="InterPro" id="IPR046358">
    <property type="entry name" value="Flagellin_C"/>
</dbReference>
<dbReference type="PANTHER" id="PTHR42792">
    <property type="entry name" value="FLAGELLIN"/>
    <property type="match status" value="1"/>
</dbReference>
<evidence type="ECO:0000259" key="4">
    <source>
        <dbReference type="Pfam" id="PF00669"/>
    </source>
</evidence>
<evidence type="ECO:0000256" key="3">
    <source>
        <dbReference type="RuleBase" id="RU362073"/>
    </source>
</evidence>
<evidence type="ECO:0000259" key="5">
    <source>
        <dbReference type="Pfam" id="PF00700"/>
    </source>
</evidence>
<gene>
    <name evidence="6" type="ORF">SAMN05192583_1639</name>
</gene>
<keyword evidence="6" id="KW-0282">Flagellum</keyword>
<dbReference type="GO" id="GO:0005198">
    <property type="term" value="F:structural molecule activity"/>
    <property type="evidence" value="ECO:0007669"/>
    <property type="project" value="UniProtKB-UniRule"/>
</dbReference>
<feature type="domain" description="Flagellin C-terminal" evidence="5">
    <location>
        <begin position="189"/>
        <end position="273"/>
    </location>
</feature>
<evidence type="ECO:0000313" key="6">
    <source>
        <dbReference type="EMBL" id="SEM95195.1"/>
    </source>
</evidence>
<dbReference type="Proteomes" id="UP000199206">
    <property type="component" value="Unassembled WGS sequence"/>
</dbReference>
<dbReference type="InterPro" id="IPR042187">
    <property type="entry name" value="Flagellin_C_sub2"/>
</dbReference>
<keyword evidence="6" id="KW-0966">Cell projection</keyword>
<dbReference type="Gene3D" id="6.10.280.190">
    <property type="match status" value="1"/>
</dbReference>
<dbReference type="AlphaFoldDB" id="A0A1H8CJH9"/>
<dbReference type="PANTHER" id="PTHR42792:SF2">
    <property type="entry name" value="FLAGELLIN"/>
    <property type="match status" value="1"/>
</dbReference>
<dbReference type="InterPro" id="IPR001492">
    <property type="entry name" value="Flagellin"/>
</dbReference>
<keyword evidence="2 3" id="KW-0975">Bacterial flagellum</keyword>
<dbReference type="STRING" id="1166340.SAMN05192583_1639"/>
<evidence type="ECO:0000256" key="1">
    <source>
        <dbReference type="ARBA" id="ARBA00005709"/>
    </source>
</evidence>
<sequence>MTVIASNIAALRAGNASTMAQTALSTSMERLSTGKRINSAKDDAAGLAIAASMTAQVRGMNQGVRNANDGISMAQTAEGALDEVSNMLQRIRELGVQKANGTYSTTDVANIKSEQDALAAQIVTIVANTSFNGKNLLDGSAGTVQIQAGANASDAIDMTLGDLKTDTDMGNVIDTSGATPVVKATATLDQFDKAIGKVANVRAALGATQNRLQSAVNNLTSNATNLADARSRIEDTDFSAETTALAKAQILSQASTAMLAQANQSQQGVLKLLGS</sequence>